<proteinExistence type="predicted"/>
<dbReference type="Pfam" id="PF13482">
    <property type="entry name" value="RNase_H_2"/>
    <property type="match status" value="1"/>
</dbReference>
<dbReference type="EMBL" id="QOKW01000060">
    <property type="protein sequence ID" value="KAA0675691.1"/>
    <property type="molecule type" value="Genomic_DNA"/>
</dbReference>
<dbReference type="InterPro" id="IPR047187">
    <property type="entry name" value="SF1_C_Upf1"/>
</dbReference>
<dbReference type="SUPFAM" id="SSF52540">
    <property type="entry name" value="P-loop containing nucleoside triphosphate hydrolases"/>
    <property type="match status" value="1"/>
</dbReference>
<keyword evidence="1" id="KW-0547">Nucleotide-binding</keyword>
<evidence type="ECO:0000313" key="7">
    <source>
        <dbReference type="EMBL" id="KAA0675691.1"/>
    </source>
</evidence>
<dbReference type="CDD" id="cd18808">
    <property type="entry name" value="SF1_C_Upf1"/>
    <property type="match status" value="1"/>
</dbReference>
<name>A0A9W7KMN6_9PROT</name>
<dbReference type="PANTHER" id="PTHR43788:SF8">
    <property type="entry name" value="DNA-BINDING PROTEIN SMUBP-2"/>
    <property type="match status" value="1"/>
</dbReference>
<keyword evidence="4" id="KW-0067">ATP-binding</keyword>
<reference evidence="7 8" key="1">
    <citation type="submission" date="2018-07" db="EMBL/GenBank/DDBJ databases">
        <title>Genome sequence of Azospirillum sp. ATCC 49961.</title>
        <authorList>
            <person name="Sant'Anna F.H."/>
            <person name="Baldani J.I."/>
            <person name="Zilli J.E."/>
            <person name="Reis V.M."/>
            <person name="Hartmann A."/>
            <person name="Cruz L."/>
            <person name="de Souza E.M."/>
            <person name="de Oliveira Pedrosa F."/>
            <person name="Passaglia L.M.P."/>
        </authorList>
    </citation>
    <scope>NUCLEOTIDE SEQUENCE [LARGE SCALE GENOMIC DNA]</scope>
    <source>
        <strain evidence="7 8">ATCC 49961</strain>
    </source>
</reference>
<evidence type="ECO:0000259" key="6">
    <source>
        <dbReference type="Pfam" id="PF13482"/>
    </source>
</evidence>
<dbReference type="GO" id="GO:0005524">
    <property type="term" value="F:ATP binding"/>
    <property type="evidence" value="ECO:0007669"/>
    <property type="project" value="UniProtKB-KW"/>
</dbReference>
<dbReference type="InterPro" id="IPR012337">
    <property type="entry name" value="RNaseH-like_sf"/>
</dbReference>
<evidence type="ECO:0000259" key="5">
    <source>
        <dbReference type="Pfam" id="PF13087"/>
    </source>
</evidence>
<dbReference type="InterPro" id="IPR027417">
    <property type="entry name" value="P-loop_NTPase"/>
</dbReference>
<evidence type="ECO:0000256" key="3">
    <source>
        <dbReference type="ARBA" id="ARBA00022806"/>
    </source>
</evidence>
<dbReference type="SUPFAM" id="SSF53098">
    <property type="entry name" value="Ribonuclease H-like"/>
    <property type="match status" value="1"/>
</dbReference>
<keyword evidence="2" id="KW-0378">Hydrolase</keyword>
<sequence length="1139" mass="125040">MRRYRDGVLLSAGDLVTFLGCRHATTLDVRALDEPMDRAPDDPTLEILQARGLEHEQSYRASLAAEGRTVIDVPNGPGLTVTDRLSLTRQAMRAGADVVSRAVLMHGSWHGVADFLVKVDTPSALGAWSYEPVDTKLAANVAPRHVIRLTVNGALLAAEQGVPPHRLGVVLGSGAPHSFRTDDFLSYVRLASGRLEAFVADAPARAASTPEPCAHCDDCAWKNRCQAEWLAADHLSQVANIRRSQATKLRAAGVDTMAALAALPDGHRVPGMAAETLAKLQRQARLQTAVKGTNETRHELLARVPGKGFDRLPRPAEGDLFFDMEGDPLYPGGLEYLFGVHWMENGRDRFRPFWAHDRAAEKTAFQAFIDFVADHLSRHPDAHIYHYNHYEVTAVRRLASFHATREAVVDDLLRRRKFVDLYVIVREALQISEPRYSLKNVEHFYQGKRAGEVSTATDSIVAYERWRVVRDQRILDEIEAYNAIDCRSTAGLLGWLVSIRPDDVAWFDSAAAGPDETALSRQQEAEAERQALHDRLMTGAEADRPFRMLVHELTDFHRREKKPEWWAMFDSQTRDVEELLTDTECLCGLRLAGAPVPEAQSFVYTYRFPPQETKLTVGKKPVVIDSLKEAGTITALTLDRHTVSIKRGKRVGPLPEALDLGPPKPIDDAILRAAVRRFADAIAADDGRFQALARLLRREPPRLRGRAPAPQPLVPPGVSLLDGAIAAVADLEDSHLFIQGPPGTGKTFTTSRIIVDLIRRGHRIGVSSNSHAAINNLLEGIETAAKDLGVVFHGQKKANKDDAATHFDGAFITSVFTSDDLTPSVDLLAGTAWLFANEEHEEAFDYLFVDEAGQVSLANLIAMGTAARNIVLVGDQMQLGQPIKGTHPGESGASALEILLGDEAVVPPDRGIFLDVSYRMNPTICGWISEAIYDGRLTAHPTTVRQELLIAPSGLGQGAPGLAPRGLRFVSVEHIGCGQRSLEEAEAVRALWLDLQGRSWRDRIGAIRTIGPDDIVVVAPYNVQVNLLRATLPAEARVGTVDKFQGQEAAVVIVSMTTSSGDDLPRDVEFLFSRNRINVAVSRARCLAVVVASPRLLEVSCGSLDQLRLVNTLCHAYGWSEGLDPRSRRWEAQLDEALT</sequence>
<dbReference type="NCBIfam" id="TIGR03491">
    <property type="entry name" value="TM0106 family RecB-like putative nuclease"/>
    <property type="match status" value="1"/>
</dbReference>
<evidence type="ECO:0000256" key="1">
    <source>
        <dbReference type="ARBA" id="ARBA00022741"/>
    </source>
</evidence>
<keyword evidence="8" id="KW-1185">Reference proteome</keyword>
<dbReference type="InterPro" id="IPR019993">
    <property type="entry name" value="RecB_nuclease_TM0106_put"/>
</dbReference>
<dbReference type="Pfam" id="PF13604">
    <property type="entry name" value="AAA_30"/>
    <property type="match status" value="1"/>
</dbReference>
<dbReference type="Gene3D" id="3.40.50.300">
    <property type="entry name" value="P-loop containing nucleotide triphosphate hydrolases"/>
    <property type="match status" value="2"/>
</dbReference>
<feature type="domain" description="DNA2/NAM7 helicase-like C-terminal" evidence="5">
    <location>
        <begin position="910"/>
        <end position="1093"/>
    </location>
</feature>
<dbReference type="RefSeq" id="WP_149472571.1">
    <property type="nucleotide sequence ID" value="NZ_QOKW01000060.1"/>
</dbReference>
<evidence type="ECO:0000313" key="8">
    <source>
        <dbReference type="Proteomes" id="UP000480854"/>
    </source>
</evidence>
<dbReference type="GO" id="GO:0043139">
    <property type="term" value="F:5'-3' DNA helicase activity"/>
    <property type="evidence" value="ECO:0007669"/>
    <property type="project" value="TreeGrafter"/>
</dbReference>
<dbReference type="Proteomes" id="UP000480854">
    <property type="component" value="Unassembled WGS sequence"/>
</dbReference>
<dbReference type="PANTHER" id="PTHR43788">
    <property type="entry name" value="DNA2/NAM7 HELICASE FAMILY MEMBER"/>
    <property type="match status" value="1"/>
</dbReference>
<dbReference type="CDD" id="cd17934">
    <property type="entry name" value="DEXXQc_Upf1-like"/>
    <property type="match status" value="1"/>
</dbReference>
<organism evidence="7 8">
    <name type="scientific">Roseomonas genomospecies 6</name>
    <dbReference type="NCBI Taxonomy" id="214106"/>
    <lineage>
        <taxon>Bacteria</taxon>
        <taxon>Pseudomonadati</taxon>
        <taxon>Pseudomonadota</taxon>
        <taxon>Alphaproteobacteria</taxon>
        <taxon>Acetobacterales</taxon>
        <taxon>Roseomonadaceae</taxon>
        <taxon>Roseomonas</taxon>
    </lineage>
</organism>
<dbReference type="Pfam" id="PF13087">
    <property type="entry name" value="AAA_12"/>
    <property type="match status" value="1"/>
</dbReference>
<gene>
    <name evidence="7" type="ORF">DS843_30450</name>
</gene>
<protein>
    <submittedName>
        <fullName evidence="7">TM0106 family RecB-like putative nuclease</fullName>
    </submittedName>
</protein>
<dbReference type="InterPro" id="IPR050534">
    <property type="entry name" value="Coronavir_polyprotein_1ab"/>
</dbReference>
<comment type="caution">
    <text evidence="7">The sequence shown here is derived from an EMBL/GenBank/DDBJ whole genome shotgun (WGS) entry which is preliminary data.</text>
</comment>
<dbReference type="InterPro" id="IPR041679">
    <property type="entry name" value="DNA2/NAM7-like_C"/>
</dbReference>
<dbReference type="OrthoDB" id="9757917at2"/>
<keyword evidence="3" id="KW-0347">Helicase</keyword>
<feature type="domain" description="YprB ribonuclease H-like" evidence="6">
    <location>
        <begin position="320"/>
        <end position="496"/>
    </location>
</feature>
<evidence type="ECO:0000256" key="4">
    <source>
        <dbReference type="ARBA" id="ARBA00022840"/>
    </source>
</evidence>
<dbReference type="GO" id="GO:0016787">
    <property type="term" value="F:hydrolase activity"/>
    <property type="evidence" value="ECO:0007669"/>
    <property type="project" value="UniProtKB-KW"/>
</dbReference>
<dbReference type="InterPro" id="IPR038720">
    <property type="entry name" value="YprB_RNase_H-like_dom"/>
</dbReference>
<evidence type="ECO:0000256" key="2">
    <source>
        <dbReference type="ARBA" id="ARBA00022801"/>
    </source>
</evidence>
<dbReference type="AlphaFoldDB" id="A0A9W7KMN6"/>
<accession>A0A9W7KMN6</accession>